<reference evidence="6" key="1">
    <citation type="submission" date="2016-11" db="EMBL/GenBank/DDBJ databases">
        <authorList>
            <person name="Varghese N."/>
            <person name="Submissions S."/>
        </authorList>
    </citation>
    <scope>NUCLEOTIDE SEQUENCE [LARGE SCALE GENOMIC DNA]</scope>
    <source>
        <strain evidence="6">DSM 12906</strain>
    </source>
</reference>
<dbReference type="STRING" id="1123357.SAMN02745244_00379"/>
<dbReference type="PANTHER" id="PTHR43230:SF3">
    <property type="entry name" value="ABC-TYPE DIPEPTIDE_OLIGOPEPTIDE TRANSPORT SYSTEM, ATPASE COMPONENT"/>
    <property type="match status" value="1"/>
</dbReference>
<dbReference type="InterPro" id="IPR003593">
    <property type="entry name" value="AAA+_ATPase"/>
</dbReference>
<organism evidence="5 6">
    <name type="scientific">Tessaracoccus bendigoensis DSM 12906</name>
    <dbReference type="NCBI Taxonomy" id="1123357"/>
    <lineage>
        <taxon>Bacteria</taxon>
        <taxon>Bacillati</taxon>
        <taxon>Actinomycetota</taxon>
        <taxon>Actinomycetes</taxon>
        <taxon>Propionibacteriales</taxon>
        <taxon>Propionibacteriaceae</taxon>
        <taxon>Tessaracoccus</taxon>
    </lineage>
</organism>
<dbReference type="NCBIfam" id="TIGR01727">
    <property type="entry name" value="oligo_HPY"/>
    <property type="match status" value="1"/>
</dbReference>
<dbReference type="Gene3D" id="3.40.50.300">
    <property type="entry name" value="P-loop containing nucleotide triphosphate hydrolases"/>
    <property type="match status" value="1"/>
</dbReference>
<dbReference type="AlphaFoldDB" id="A0A1M6B8Q9"/>
<evidence type="ECO:0000259" key="4">
    <source>
        <dbReference type="PROSITE" id="PS50893"/>
    </source>
</evidence>
<protein>
    <submittedName>
        <fullName evidence="5">Peptide/nickel transport system ATP-binding protein</fullName>
    </submittedName>
</protein>
<proteinExistence type="predicted"/>
<keyword evidence="1" id="KW-0813">Transport</keyword>
<dbReference type="Pfam" id="PF00005">
    <property type="entry name" value="ABC_tran"/>
    <property type="match status" value="1"/>
</dbReference>
<dbReference type="InterPro" id="IPR017871">
    <property type="entry name" value="ABC_transporter-like_CS"/>
</dbReference>
<dbReference type="PANTHER" id="PTHR43230">
    <property type="entry name" value="ABC-TYPE DIPEPTIDE/OLIGOPEPTIDE TRANSPORT SYSTEM, ATPASE COMPONENT"/>
    <property type="match status" value="1"/>
</dbReference>
<keyword evidence="3 5" id="KW-0067">ATP-binding</keyword>
<dbReference type="GO" id="GO:0015833">
    <property type="term" value="P:peptide transport"/>
    <property type="evidence" value="ECO:0007669"/>
    <property type="project" value="InterPro"/>
</dbReference>
<gene>
    <name evidence="5" type="ORF">SAMN02745244_00379</name>
</gene>
<dbReference type="OrthoDB" id="3504674at2"/>
<evidence type="ECO:0000256" key="2">
    <source>
        <dbReference type="ARBA" id="ARBA00022741"/>
    </source>
</evidence>
<feature type="domain" description="ABC transporter" evidence="4">
    <location>
        <begin position="16"/>
        <end position="266"/>
    </location>
</feature>
<evidence type="ECO:0000313" key="6">
    <source>
        <dbReference type="Proteomes" id="UP000184512"/>
    </source>
</evidence>
<dbReference type="SMART" id="SM00382">
    <property type="entry name" value="AAA"/>
    <property type="match status" value="1"/>
</dbReference>
<dbReference type="CDD" id="cd03257">
    <property type="entry name" value="ABC_NikE_OppD_transporters"/>
    <property type="match status" value="1"/>
</dbReference>
<dbReference type="PROSITE" id="PS00211">
    <property type="entry name" value="ABC_TRANSPORTER_1"/>
    <property type="match status" value="1"/>
</dbReference>
<dbReference type="InterPro" id="IPR003439">
    <property type="entry name" value="ABC_transporter-like_ATP-bd"/>
</dbReference>
<dbReference type="PROSITE" id="PS50893">
    <property type="entry name" value="ABC_TRANSPORTER_2"/>
    <property type="match status" value="1"/>
</dbReference>
<dbReference type="Pfam" id="PF08352">
    <property type="entry name" value="oligo_HPY"/>
    <property type="match status" value="1"/>
</dbReference>
<dbReference type="GO" id="GO:0005524">
    <property type="term" value="F:ATP binding"/>
    <property type="evidence" value="ECO:0007669"/>
    <property type="project" value="UniProtKB-KW"/>
</dbReference>
<accession>A0A1M6B8Q9</accession>
<dbReference type="InterPro" id="IPR013563">
    <property type="entry name" value="Oligopep_ABC_C"/>
</dbReference>
<evidence type="ECO:0000313" key="5">
    <source>
        <dbReference type="EMBL" id="SHI45086.1"/>
    </source>
</evidence>
<dbReference type="Proteomes" id="UP000184512">
    <property type="component" value="Unassembled WGS sequence"/>
</dbReference>
<keyword evidence="2" id="KW-0547">Nucleotide-binding</keyword>
<name>A0A1M6B8Q9_9ACTN</name>
<evidence type="ECO:0000256" key="3">
    <source>
        <dbReference type="ARBA" id="ARBA00022840"/>
    </source>
</evidence>
<sequence>MTDVISSARDTREVVLQTKNLKVHFDGENSEGKKVKIRAVDGVDFTLHKGEIVALVGESGCGKTTLARVFSLIYKPTYGDVTVLGQPLKEAARNERKYYRKVQLIFQDPFASMNSLKRIVHIVGRVVQIHKMAGRGAAVRKRVEELLGHVNLVPAEKFINQFPTDLSGGQKQRVAIARALAVEPSIILADEPTSMLDASIRLEVLNLLSDLRDNDGLAVLIITHDIASARYLSDRINVMYGGRIIEEGPTEKIVSDPVHPYTELLIGAAPDPAHYKGSGHSAVQASSTNAPVDNSIKMVGCRFANRCPHAISRCVDAPIPEYVSKDGDRRAMCILAEKRDDFINPNDPALPGATSYTEEQL</sequence>
<dbReference type="InterPro" id="IPR027417">
    <property type="entry name" value="P-loop_NTPase"/>
</dbReference>
<keyword evidence="6" id="KW-1185">Reference proteome</keyword>
<dbReference type="RefSeq" id="WP_139280052.1">
    <property type="nucleotide sequence ID" value="NZ_FQZG01000006.1"/>
</dbReference>
<dbReference type="EMBL" id="FQZG01000006">
    <property type="protein sequence ID" value="SHI45086.1"/>
    <property type="molecule type" value="Genomic_DNA"/>
</dbReference>
<dbReference type="SUPFAM" id="SSF52540">
    <property type="entry name" value="P-loop containing nucleoside triphosphate hydrolases"/>
    <property type="match status" value="1"/>
</dbReference>
<dbReference type="GO" id="GO:0016887">
    <property type="term" value="F:ATP hydrolysis activity"/>
    <property type="evidence" value="ECO:0007669"/>
    <property type="project" value="InterPro"/>
</dbReference>
<evidence type="ECO:0000256" key="1">
    <source>
        <dbReference type="ARBA" id="ARBA00022448"/>
    </source>
</evidence>